<sequence length="110" mass="11446">MFMNSASRSSCSLMMSTSSGSIAAAGDLMLALLSAVYSHGRHDDTFLTLTSTLSRLESGLCTEISLGLGMGWAACTTDAVSMRAALALVLRLGLGLGWPFVGSAPPHRHL</sequence>
<gene>
    <name evidence="1" type="ORF">AYL99_11689</name>
</gene>
<dbReference type="AlphaFoldDB" id="A0A178Z382"/>
<dbReference type="Proteomes" id="UP000078343">
    <property type="component" value="Unassembled WGS sequence"/>
</dbReference>
<organism evidence="1 2">
    <name type="scientific">Fonsecaea erecta</name>
    <dbReference type="NCBI Taxonomy" id="1367422"/>
    <lineage>
        <taxon>Eukaryota</taxon>
        <taxon>Fungi</taxon>
        <taxon>Dikarya</taxon>
        <taxon>Ascomycota</taxon>
        <taxon>Pezizomycotina</taxon>
        <taxon>Eurotiomycetes</taxon>
        <taxon>Chaetothyriomycetidae</taxon>
        <taxon>Chaetothyriales</taxon>
        <taxon>Herpotrichiellaceae</taxon>
        <taxon>Fonsecaea</taxon>
    </lineage>
</organism>
<dbReference type="GeneID" id="30015857"/>
<keyword evidence="2" id="KW-1185">Reference proteome</keyword>
<evidence type="ECO:0000313" key="1">
    <source>
        <dbReference type="EMBL" id="OAP54154.1"/>
    </source>
</evidence>
<accession>A0A178Z382</accession>
<name>A0A178Z382_9EURO</name>
<evidence type="ECO:0000313" key="2">
    <source>
        <dbReference type="Proteomes" id="UP000078343"/>
    </source>
</evidence>
<proteinExistence type="predicted"/>
<comment type="caution">
    <text evidence="1">The sequence shown here is derived from an EMBL/GenBank/DDBJ whole genome shotgun (WGS) entry which is preliminary data.</text>
</comment>
<dbReference type="RefSeq" id="XP_018687521.1">
    <property type="nucleotide sequence ID" value="XM_018843194.1"/>
</dbReference>
<reference evidence="1 2" key="1">
    <citation type="submission" date="2016-04" db="EMBL/GenBank/DDBJ databases">
        <title>Draft genome of Fonsecaea erecta CBS 125763.</title>
        <authorList>
            <person name="Weiss V.A."/>
            <person name="Vicente V.A."/>
            <person name="Raittz R.T."/>
            <person name="Moreno L.F."/>
            <person name="De Souza E.M."/>
            <person name="Pedrosa F.O."/>
            <person name="Steffens M.B."/>
            <person name="Faoro H."/>
            <person name="Tadra-Sfeir M.Z."/>
            <person name="Najafzadeh M.J."/>
            <person name="Felipe M.S."/>
            <person name="Teixeira M."/>
            <person name="Sun J."/>
            <person name="Xi L."/>
            <person name="Gomes R."/>
            <person name="De Azevedo C.M."/>
            <person name="Salgado C.G."/>
            <person name="Da Silva M.B."/>
            <person name="Nascimento M.F."/>
            <person name="Queiroz-Telles F."/>
            <person name="Attili D.S."/>
            <person name="Gorbushina A."/>
        </authorList>
    </citation>
    <scope>NUCLEOTIDE SEQUENCE [LARGE SCALE GENOMIC DNA]</scope>
    <source>
        <strain evidence="1 2">CBS 125763</strain>
    </source>
</reference>
<dbReference type="EMBL" id="LVYI01000015">
    <property type="protein sequence ID" value="OAP54154.1"/>
    <property type="molecule type" value="Genomic_DNA"/>
</dbReference>
<protein>
    <submittedName>
        <fullName evidence="1">Uncharacterized protein</fullName>
    </submittedName>
</protein>